<dbReference type="Proteomes" id="UP000234240">
    <property type="component" value="Unassembled WGS sequence"/>
</dbReference>
<feature type="transmembrane region" description="Helical" evidence="6">
    <location>
        <begin position="309"/>
        <end position="330"/>
    </location>
</feature>
<keyword evidence="6" id="KW-1133">Transmembrane helix</keyword>
<evidence type="ECO:0000256" key="3">
    <source>
        <dbReference type="ARBA" id="ARBA00023224"/>
    </source>
</evidence>
<evidence type="ECO:0000256" key="5">
    <source>
        <dbReference type="PROSITE-ProRule" id="PRU00284"/>
    </source>
</evidence>
<dbReference type="Pfam" id="PF00015">
    <property type="entry name" value="MCPsignal"/>
    <property type="match status" value="1"/>
</dbReference>
<organism evidence="8 9">
    <name type="scientific">Chimaeribacter californicus</name>
    <dbReference type="NCBI Taxonomy" id="2060067"/>
    <lineage>
        <taxon>Bacteria</taxon>
        <taxon>Pseudomonadati</taxon>
        <taxon>Pseudomonadota</taxon>
        <taxon>Gammaproteobacteria</taxon>
        <taxon>Enterobacterales</taxon>
        <taxon>Yersiniaceae</taxon>
        <taxon>Chimaeribacter</taxon>
    </lineage>
</organism>
<dbReference type="Gene3D" id="3.30.450.20">
    <property type="entry name" value="PAS domain"/>
    <property type="match status" value="2"/>
</dbReference>
<dbReference type="AlphaFoldDB" id="A0A2N5DYH8"/>
<dbReference type="SMART" id="SM00283">
    <property type="entry name" value="MA"/>
    <property type="match status" value="1"/>
</dbReference>
<accession>A0A2N5DYH8</accession>
<evidence type="ECO:0000256" key="1">
    <source>
        <dbReference type="ARBA" id="ARBA00004370"/>
    </source>
</evidence>
<dbReference type="SUPFAM" id="SSF58104">
    <property type="entry name" value="Methyl-accepting chemotaxis protein (MCP) signaling domain"/>
    <property type="match status" value="1"/>
</dbReference>
<dbReference type="InterPro" id="IPR051310">
    <property type="entry name" value="MCP_chemotaxis"/>
</dbReference>
<dbReference type="CDD" id="cd11386">
    <property type="entry name" value="MCP_signal"/>
    <property type="match status" value="1"/>
</dbReference>
<gene>
    <name evidence="8" type="ORF">CYR55_18765</name>
</gene>
<name>A0A2N5DYH8_9GAMM</name>
<protein>
    <submittedName>
        <fullName evidence="8">Chemotaxis protein</fullName>
    </submittedName>
</protein>
<evidence type="ECO:0000256" key="4">
    <source>
        <dbReference type="ARBA" id="ARBA00029447"/>
    </source>
</evidence>
<keyword evidence="6" id="KW-0812">Transmembrane</keyword>
<dbReference type="GO" id="GO:0006935">
    <property type="term" value="P:chemotaxis"/>
    <property type="evidence" value="ECO:0007669"/>
    <property type="project" value="UniProtKB-KW"/>
</dbReference>
<dbReference type="PROSITE" id="PS00538">
    <property type="entry name" value="CHEMOTAXIS_TRANSDUC_1"/>
    <property type="match status" value="1"/>
</dbReference>
<dbReference type="PRINTS" id="PR00260">
    <property type="entry name" value="CHEMTRNSDUCR"/>
</dbReference>
<comment type="caution">
    <text evidence="8">The sequence shown here is derived from an EMBL/GenBank/DDBJ whole genome shotgun (WGS) entry which is preliminary data.</text>
</comment>
<dbReference type="InterPro" id="IPR004090">
    <property type="entry name" value="Chemotax_Me-accpt_rcpt"/>
</dbReference>
<dbReference type="Gene3D" id="1.10.287.950">
    <property type="entry name" value="Methyl-accepting chemotaxis protein"/>
    <property type="match status" value="1"/>
</dbReference>
<dbReference type="GO" id="GO:0005886">
    <property type="term" value="C:plasma membrane"/>
    <property type="evidence" value="ECO:0007669"/>
    <property type="project" value="TreeGrafter"/>
</dbReference>
<keyword evidence="6" id="KW-0472">Membrane</keyword>
<dbReference type="GO" id="GO:0004888">
    <property type="term" value="F:transmembrane signaling receptor activity"/>
    <property type="evidence" value="ECO:0007669"/>
    <property type="project" value="InterPro"/>
</dbReference>
<keyword evidence="9" id="KW-1185">Reference proteome</keyword>
<dbReference type="FunFam" id="1.10.287.950:FF:000001">
    <property type="entry name" value="Methyl-accepting chemotaxis sensory transducer"/>
    <property type="match status" value="1"/>
</dbReference>
<evidence type="ECO:0000259" key="7">
    <source>
        <dbReference type="PROSITE" id="PS50111"/>
    </source>
</evidence>
<feature type="domain" description="Methyl-accepting transducer" evidence="7">
    <location>
        <begin position="390"/>
        <end position="619"/>
    </location>
</feature>
<comment type="subcellular location">
    <subcellularLocation>
        <location evidence="1">Membrane</location>
    </subcellularLocation>
</comment>
<evidence type="ECO:0000313" key="9">
    <source>
        <dbReference type="Proteomes" id="UP000234240"/>
    </source>
</evidence>
<dbReference type="GO" id="GO:0007165">
    <property type="term" value="P:signal transduction"/>
    <property type="evidence" value="ECO:0007669"/>
    <property type="project" value="UniProtKB-KW"/>
</dbReference>
<dbReference type="InterPro" id="IPR004089">
    <property type="entry name" value="MCPsignal_dom"/>
</dbReference>
<evidence type="ECO:0000256" key="2">
    <source>
        <dbReference type="ARBA" id="ARBA00022500"/>
    </source>
</evidence>
<evidence type="ECO:0000313" key="8">
    <source>
        <dbReference type="EMBL" id="PLR32633.1"/>
    </source>
</evidence>
<keyword evidence="2" id="KW-0145">Chemotaxis</keyword>
<dbReference type="InterPro" id="IPR004091">
    <property type="entry name" value="Chemotax_Me-accpt_rcpt_Me-site"/>
</dbReference>
<comment type="similarity">
    <text evidence="4">Belongs to the methyl-accepting chemotaxis (MCP) protein family.</text>
</comment>
<sequence length="637" mass="67333">MLLAGLGVITLGFVTTLGLLSYQSGQQQKALSIRYLTQTAATQAFATQQRLDAALIAARSLGVNLQSLQQGGAADRHLADTLLQNTLGSHPDFLSMSMGWEPDAFDGKDRTFAGQPGQDAAGRFMRYSDRDAQGNPALHNLTDYETAGSGNYYLLPRERRTDVILEPYSYPYNGVPVLLTSIAVPIMKEGKFVGSVTADFSLATLQKMVAEIVPFEGTGYAALYSAEGKVVAHPDAALRGESVTERVLLDHIRAGKPWQAEVEDSVLKTRAITIVLPIPIGNSGTPWMLQIVAPLDVVMAAADRQRTQALWLMLLSIVIVTGVLGAVFTFKVARPLGGEPREAAEIALAVAAGDLRQPVTVNAQDTHSLFYALSTMQRQLSTLVGQIRATSEAVSSEATQIAAGNVELAARTEQQAAALEQTAASMEQLTATVQQNAENAHSATSLTGNAAQIAGRGEELVGEVVAIMGEIDDSARRINDITTLINGIAFQTNILALNAAVEAARAGEQGRGFAVVAGEVRNLAQRSADAAREISVLLAESGARVGKGVSLVNATGKTMAEMTQAVMAVNAIMAEIVTASDEQARGISQVTQAVHEMEGVTQQNSALVQQATATTAALEQQALGLTAHVSTFKTRDL</sequence>
<dbReference type="OrthoDB" id="8744489at2"/>
<dbReference type="PROSITE" id="PS50111">
    <property type="entry name" value="CHEMOTAXIS_TRANSDUC_2"/>
    <property type="match status" value="1"/>
</dbReference>
<dbReference type="CDD" id="cd12913">
    <property type="entry name" value="PDC1_MCP_like"/>
    <property type="match status" value="1"/>
</dbReference>
<dbReference type="PANTHER" id="PTHR43531:SF5">
    <property type="entry name" value="METHYL-ACCEPTING CHEMOTAXIS PROTEIN III"/>
    <property type="match status" value="1"/>
</dbReference>
<keyword evidence="3 5" id="KW-0807">Transducer</keyword>
<reference evidence="8 9" key="1">
    <citation type="submission" date="2017-12" db="EMBL/GenBank/DDBJ databases">
        <title>Characterization of six clinical isolates of Enterochimera gen. nov., a novel genus of the Yersiniaciae family and the three species Enterochimera arupensis sp. nov., Enterochimera coloradensis sp. nov, and Enterochimera californica sp. nov.</title>
        <authorList>
            <person name="Rossi A."/>
            <person name="Fisher M."/>
        </authorList>
    </citation>
    <scope>NUCLEOTIDE SEQUENCE [LARGE SCALE GENOMIC DNA]</scope>
    <source>
        <strain evidence="9">2015-Iso6</strain>
    </source>
</reference>
<dbReference type="PANTHER" id="PTHR43531">
    <property type="entry name" value="PROTEIN ICFG"/>
    <property type="match status" value="1"/>
</dbReference>
<proteinExistence type="inferred from homology"/>
<dbReference type="EMBL" id="PJZF01000020">
    <property type="protein sequence ID" value="PLR32633.1"/>
    <property type="molecule type" value="Genomic_DNA"/>
</dbReference>
<evidence type="ECO:0000256" key="6">
    <source>
        <dbReference type="SAM" id="Phobius"/>
    </source>
</evidence>
<dbReference type="Pfam" id="PF22673">
    <property type="entry name" value="MCP-like_PDC_1"/>
    <property type="match status" value="1"/>
</dbReference>